<evidence type="ECO:0000256" key="1">
    <source>
        <dbReference type="ARBA" id="ARBA00022516"/>
    </source>
</evidence>
<dbReference type="Proteomes" id="UP000031980">
    <property type="component" value="Unassembled WGS sequence"/>
</dbReference>
<keyword evidence="3" id="KW-0808">Transferase</keyword>
<keyword evidence="1" id="KW-0444">Lipid biosynthesis</keyword>
<dbReference type="Gene3D" id="3.40.1390.10">
    <property type="entry name" value="MurE/MurF, N-terminal domain"/>
    <property type="match status" value="1"/>
</dbReference>
<keyword evidence="7" id="KW-1185">Reference proteome</keyword>
<dbReference type="Pfam" id="PF14602">
    <property type="entry name" value="Hexapep_2"/>
    <property type="match status" value="2"/>
</dbReference>
<dbReference type="EMBL" id="JPIU01000014">
    <property type="protein sequence ID" value="KIO47552.1"/>
    <property type="molecule type" value="Genomic_DNA"/>
</dbReference>
<dbReference type="Gene3D" id="2.160.10.10">
    <property type="entry name" value="Hexapeptide repeat proteins"/>
    <property type="match status" value="1"/>
</dbReference>
<name>A0A0C3NMS5_9PORP</name>
<dbReference type="CDD" id="cd03352">
    <property type="entry name" value="LbH_LpxD"/>
    <property type="match status" value="1"/>
</dbReference>
<dbReference type="AlphaFoldDB" id="A0A0C3NMS5"/>
<dbReference type="GO" id="GO:0016020">
    <property type="term" value="C:membrane"/>
    <property type="evidence" value="ECO:0007669"/>
    <property type="project" value="GOC"/>
</dbReference>
<proteinExistence type="predicted"/>
<dbReference type="InterPro" id="IPR007691">
    <property type="entry name" value="LpxD"/>
</dbReference>
<organism evidence="6 7">
    <name type="scientific">Sanguibacteroides justesenii</name>
    <dbReference type="NCBI Taxonomy" id="1547597"/>
    <lineage>
        <taxon>Bacteria</taxon>
        <taxon>Pseudomonadati</taxon>
        <taxon>Bacteroidota</taxon>
        <taxon>Bacteroidia</taxon>
        <taxon>Bacteroidales</taxon>
        <taxon>Porphyromonadaceae</taxon>
        <taxon>Sanguibacteroides</taxon>
    </lineage>
</organism>
<dbReference type="SUPFAM" id="SSF51161">
    <property type="entry name" value="Trimeric LpxA-like enzymes"/>
    <property type="match status" value="1"/>
</dbReference>
<dbReference type="InterPro" id="IPR011004">
    <property type="entry name" value="Trimer_LpxA-like_sf"/>
</dbReference>
<protein>
    <recommendedName>
        <fullName evidence="8">UDP-3-O-(3-hydroxymyristoyl)glucosamine N-acyltransferase</fullName>
    </recommendedName>
</protein>
<evidence type="ECO:0000256" key="3">
    <source>
        <dbReference type="ARBA" id="ARBA00022679"/>
    </source>
</evidence>
<evidence type="ECO:0000256" key="4">
    <source>
        <dbReference type="ARBA" id="ARBA00023098"/>
    </source>
</evidence>
<keyword evidence="5" id="KW-0012">Acyltransferase</keyword>
<evidence type="ECO:0000313" key="6">
    <source>
        <dbReference type="EMBL" id="KIO47552.1"/>
    </source>
</evidence>
<accession>A0A0C3NMS5</accession>
<evidence type="ECO:0008006" key="8">
    <source>
        <dbReference type="Google" id="ProtNLM"/>
    </source>
</evidence>
<reference evidence="6 7" key="1">
    <citation type="submission" date="2014-07" db="EMBL/GenBank/DDBJ databases">
        <title>Porphyromonadaceae bacterium OUH 308042 = ATCC BAA-2681 = DSM 28342 draft genome.</title>
        <authorList>
            <person name="Sydenham T.V."/>
            <person name="Hasman H."/>
            <person name="Justensen U.S."/>
        </authorList>
    </citation>
    <scope>NUCLEOTIDE SEQUENCE [LARGE SCALE GENOMIC DNA]</scope>
    <source>
        <strain evidence="6 7">OUH 308042</strain>
    </source>
</reference>
<dbReference type="Pfam" id="PF00132">
    <property type="entry name" value="Hexapep"/>
    <property type="match status" value="1"/>
</dbReference>
<keyword evidence="4" id="KW-0443">Lipid metabolism</keyword>
<dbReference type="GO" id="GO:0016410">
    <property type="term" value="F:N-acyltransferase activity"/>
    <property type="evidence" value="ECO:0007669"/>
    <property type="project" value="InterPro"/>
</dbReference>
<gene>
    <name evidence="6" type="ORF">BA92_00615</name>
</gene>
<sequence length="295" mass="32115">MNLMVKASIIAKFLNRSFQGDDVEIRFYSTISDIQEHSLVFAKKFDEDYLAKVNRFTNILAIVTDEYKGKVSCSYILSENPRLDYLKILQEFFVKEKVFGIHSTVIIENGTTFGKDIFIGANCYVGKNVVVGDGTRIYPNVVIHDGTVIGKNCCIKSGAVIGQDGFGFELDEKGVPVHFPHLGRVIIGDEVYIGANTAVDRGTLGDTIIADHVKIDNLVHVAHNDKIGENSLVIAGASLGGGVELGKNCWIAPNASVKQQTVIGDFGYVGLGAVVIKNVEEHTIVVGNPAKELRK</sequence>
<comment type="caution">
    <text evidence="6">The sequence shown here is derived from an EMBL/GenBank/DDBJ whole genome shotgun (WGS) entry which is preliminary data.</text>
</comment>
<evidence type="ECO:0000313" key="7">
    <source>
        <dbReference type="Proteomes" id="UP000031980"/>
    </source>
</evidence>
<dbReference type="InterPro" id="IPR001451">
    <property type="entry name" value="Hexapep"/>
</dbReference>
<evidence type="ECO:0000256" key="2">
    <source>
        <dbReference type="ARBA" id="ARBA00022556"/>
    </source>
</evidence>
<dbReference type="PANTHER" id="PTHR43378">
    <property type="entry name" value="UDP-3-O-ACYLGLUCOSAMINE N-ACYLTRANSFERASE"/>
    <property type="match status" value="1"/>
</dbReference>
<keyword evidence="2" id="KW-0441">Lipid A biosynthesis</keyword>
<dbReference type="PANTHER" id="PTHR43378:SF2">
    <property type="entry name" value="UDP-3-O-ACYLGLUCOSAMINE N-ACYLTRANSFERASE 1, MITOCHONDRIAL-RELATED"/>
    <property type="match status" value="1"/>
</dbReference>
<evidence type="ECO:0000256" key="5">
    <source>
        <dbReference type="ARBA" id="ARBA00023315"/>
    </source>
</evidence>
<dbReference type="GO" id="GO:0009245">
    <property type="term" value="P:lipid A biosynthetic process"/>
    <property type="evidence" value="ECO:0007669"/>
    <property type="project" value="UniProtKB-KW"/>
</dbReference>